<organism evidence="1 2">
    <name type="scientific">Brachybacterium muris UCD-AY4</name>
    <dbReference type="NCBI Taxonomy" id="1249481"/>
    <lineage>
        <taxon>Bacteria</taxon>
        <taxon>Bacillati</taxon>
        <taxon>Actinomycetota</taxon>
        <taxon>Actinomycetes</taxon>
        <taxon>Micrococcales</taxon>
        <taxon>Dermabacteraceae</taxon>
        <taxon>Brachybacterium</taxon>
    </lineage>
</organism>
<accession>A0A022L0F0</accession>
<evidence type="ECO:0008006" key="3">
    <source>
        <dbReference type="Google" id="ProtNLM"/>
    </source>
</evidence>
<reference evidence="1 2" key="1">
    <citation type="journal article" date="2013" name="Genome Announc.">
        <title>Draft genome sequence of an Actinobacterium, Brachybacterium muris strain UCD-AY4.</title>
        <authorList>
            <person name="Lo J.R."/>
            <person name="Lang J.M."/>
            <person name="Darling A.E."/>
            <person name="Eisen J.A."/>
            <person name="Coil D.A."/>
        </authorList>
    </citation>
    <scope>NUCLEOTIDE SEQUENCE [LARGE SCALE GENOMIC DNA]</scope>
    <source>
        <strain evidence="1 2">UCD-AY4</strain>
    </source>
</reference>
<proteinExistence type="predicted"/>
<protein>
    <recommendedName>
        <fullName evidence="3">DUF4276 family protein</fullName>
    </recommendedName>
</protein>
<name>A0A022L0F0_9MICO</name>
<dbReference type="EMBL" id="AORC01000003">
    <property type="protein sequence ID" value="EYT50746.1"/>
    <property type="molecule type" value="Genomic_DNA"/>
</dbReference>
<dbReference type="STRING" id="1249481.D641_0102740"/>
<sequence>MMTAGITVVVEGDSDIAAARAVIEAAGRSPGRVFVKRGTGALDRDLHKYISASAHGSYVIIRDSDGVCPVELREELVGTVSPLPPSFQLRIAHAMTEAWLMADHEGFAQYFSVRTDDLPAAPEMIRDPKQRLLQICARSRSRTIRAAMVRSNGRIGTGYVTTLQQFAESRWDAMRAASRSPSLQRALERIRQMPL</sequence>
<dbReference type="HOGENOM" id="CLU_111012_0_0_11"/>
<evidence type="ECO:0000313" key="1">
    <source>
        <dbReference type="EMBL" id="EYT50746.1"/>
    </source>
</evidence>
<keyword evidence="2" id="KW-1185">Reference proteome</keyword>
<gene>
    <name evidence="1" type="ORF">D641_0102740</name>
</gene>
<dbReference type="AlphaFoldDB" id="A0A022L0F0"/>
<dbReference type="Proteomes" id="UP000019754">
    <property type="component" value="Unassembled WGS sequence"/>
</dbReference>
<evidence type="ECO:0000313" key="2">
    <source>
        <dbReference type="Proteomes" id="UP000019754"/>
    </source>
</evidence>
<comment type="caution">
    <text evidence="1">The sequence shown here is derived from an EMBL/GenBank/DDBJ whole genome shotgun (WGS) entry which is preliminary data.</text>
</comment>